<organism evidence="2 3">
    <name type="scientific">Lactuca sativa</name>
    <name type="common">Garden lettuce</name>
    <dbReference type="NCBI Taxonomy" id="4236"/>
    <lineage>
        <taxon>Eukaryota</taxon>
        <taxon>Viridiplantae</taxon>
        <taxon>Streptophyta</taxon>
        <taxon>Embryophyta</taxon>
        <taxon>Tracheophyta</taxon>
        <taxon>Spermatophyta</taxon>
        <taxon>Magnoliopsida</taxon>
        <taxon>eudicotyledons</taxon>
        <taxon>Gunneridae</taxon>
        <taxon>Pentapetalae</taxon>
        <taxon>asterids</taxon>
        <taxon>campanulids</taxon>
        <taxon>Asterales</taxon>
        <taxon>Asteraceae</taxon>
        <taxon>Cichorioideae</taxon>
        <taxon>Cichorieae</taxon>
        <taxon>Lactucinae</taxon>
        <taxon>Lactuca</taxon>
    </lineage>
</organism>
<dbReference type="PANTHER" id="PTHR31343:SF42">
    <property type="entry name" value="T15D22.8"/>
    <property type="match status" value="1"/>
</dbReference>
<gene>
    <name evidence="2" type="ORF">LSAT_V11C700359890</name>
</gene>
<feature type="compositionally biased region" description="Low complexity" evidence="1">
    <location>
        <begin position="185"/>
        <end position="195"/>
    </location>
</feature>
<dbReference type="InterPro" id="IPR008507">
    <property type="entry name" value="DUF789"/>
</dbReference>
<feature type="region of interest" description="Disordered" evidence="1">
    <location>
        <begin position="376"/>
        <end position="431"/>
    </location>
</feature>
<dbReference type="Pfam" id="PF05623">
    <property type="entry name" value="DUF789"/>
    <property type="match status" value="2"/>
</dbReference>
<dbReference type="Proteomes" id="UP000235145">
    <property type="component" value="Unassembled WGS sequence"/>
</dbReference>
<evidence type="ECO:0000313" key="3">
    <source>
        <dbReference type="Proteomes" id="UP000235145"/>
    </source>
</evidence>
<accession>A0A9R1V4J5</accession>
<sequence length="505" mass="56491">MLGAGLQHGQSSGGEDRFYMPAKARRIRQHQENLRRAQSNITPTQSTTSSVREEPENQLMQPSNPEPLESSVVAVPATSSLCNLERFLETVTPSVPGQHLSKQRTMRGWRTSDVEYQPYFVLGDLWESFKEWSAYGAGVPLILNEANCVIQYYVPYLSGIQIYVDPLKSSINSRQLTEDIDDNSFTDSSSDGSSDYEQEKGSLHYLREKSNNHHPKNDILHRMDHLSMNDENNVVQEDFSSDDSDSATTQSCLIFEYMEHIQPLGREPLYPIYRIPMGPTLKDLDACFLTFHSLHTPTTGNECEHPPVVTHFSGTGVVSLPAFGLASYKFKAPLWVPNELKRLECPDGLFTILYVFVTYIEVLVLKRLECPYHVISRSPPRRSRSPSRSRSPEGGGNEKASTSSPYSHGRADSRSPLQRSDSNGLPGPMGLMSTSHLEQEAAVLALSTLMTIAPAQVYAEFEKVTILLKGLMNQILMVPSLTLESIRLDVNGNKFNTCVFVIHTN</sequence>
<name>A0A9R1V4J5_LACSA</name>
<feature type="region of interest" description="Disordered" evidence="1">
    <location>
        <begin position="27"/>
        <end position="68"/>
    </location>
</feature>
<dbReference type="AlphaFoldDB" id="A0A9R1V4J5"/>
<dbReference type="PANTHER" id="PTHR31343">
    <property type="entry name" value="T15D22.8"/>
    <property type="match status" value="1"/>
</dbReference>
<comment type="caution">
    <text evidence="2">The sequence shown here is derived from an EMBL/GenBank/DDBJ whole genome shotgun (WGS) entry which is preliminary data.</text>
</comment>
<evidence type="ECO:0000313" key="2">
    <source>
        <dbReference type="EMBL" id="KAJ0198143.1"/>
    </source>
</evidence>
<feature type="region of interest" description="Disordered" evidence="1">
    <location>
        <begin position="180"/>
        <end position="200"/>
    </location>
</feature>
<protein>
    <submittedName>
        <fullName evidence="2">Uncharacterized protein</fullName>
    </submittedName>
</protein>
<keyword evidence="3" id="KW-1185">Reference proteome</keyword>
<proteinExistence type="predicted"/>
<dbReference type="EMBL" id="NBSK02000007">
    <property type="protein sequence ID" value="KAJ0198143.1"/>
    <property type="molecule type" value="Genomic_DNA"/>
</dbReference>
<feature type="compositionally biased region" description="Polar residues" evidence="1">
    <location>
        <begin position="36"/>
        <end position="50"/>
    </location>
</feature>
<reference evidence="2 3" key="1">
    <citation type="journal article" date="2017" name="Nat. Commun.">
        <title>Genome assembly with in vitro proximity ligation data and whole-genome triplication in lettuce.</title>
        <authorList>
            <person name="Reyes-Chin-Wo S."/>
            <person name="Wang Z."/>
            <person name="Yang X."/>
            <person name="Kozik A."/>
            <person name="Arikit S."/>
            <person name="Song C."/>
            <person name="Xia L."/>
            <person name="Froenicke L."/>
            <person name="Lavelle D.O."/>
            <person name="Truco M.J."/>
            <person name="Xia R."/>
            <person name="Zhu S."/>
            <person name="Xu C."/>
            <person name="Xu H."/>
            <person name="Xu X."/>
            <person name="Cox K."/>
            <person name="Korf I."/>
            <person name="Meyers B.C."/>
            <person name="Michelmore R.W."/>
        </authorList>
    </citation>
    <scope>NUCLEOTIDE SEQUENCE [LARGE SCALE GENOMIC DNA]</scope>
    <source>
        <strain evidence="3">cv. Salinas</strain>
        <tissue evidence="2">Seedlings</tissue>
    </source>
</reference>
<evidence type="ECO:0000256" key="1">
    <source>
        <dbReference type="SAM" id="MobiDB-lite"/>
    </source>
</evidence>